<evidence type="ECO:0000313" key="2">
    <source>
        <dbReference type="Proteomes" id="UP000358010"/>
    </source>
</evidence>
<proteinExistence type="predicted"/>
<dbReference type="InterPro" id="IPR013785">
    <property type="entry name" value="Aldolase_TIM"/>
</dbReference>
<reference evidence="1 2" key="1">
    <citation type="submission" date="2019-03" db="EMBL/GenBank/DDBJ databases">
        <authorList>
            <consortium name="Pathogen Informatics"/>
        </authorList>
    </citation>
    <scope>NUCLEOTIDE SEQUENCE [LARGE SCALE GENOMIC DNA]</scope>
    <source>
        <strain evidence="1 2">NCTC10974</strain>
    </source>
</reference>
<gene>
    <name evidence="1" type="primary">fsaB_2</name>
    <name evidence="1" type="ORF">NCTC10974_05424</name>
</gene>
<name>A0A485JLK4_ECOLX</name>
<protein>
    <submittedName>
        <fullName evidence="1">Fructose-6-phosphate aldolase 2</fullName>
        <ecNumber evidence="1">4.1.2.-</ecNumber>
    </submittedName>
</protein>
<dbReference type="AlphaFoldDB" id="A0A485JLK4"/>
<accession>A0A485JLK4</accession>
<dbReference type="EC" id="4.1.2.-" evidence="1"/>
<evidence type="ECO:0000313" key="1">
    <source>
        <dbReference type="EMBL" id="VFT71774.1"/>
    </source>
</evidence>
<dbReference type="EMBL" id="CAADJZ010000001">
    <property type="protein sequence ID" value="VFT71774.1"/>
    <property type="molecule type" value="Genomic_DNA"/>
</dbReference>
<dbReference type="Gene3D" id="3.20.20.70">
    <property type="entry name" value="Aldolase class I"/>
    <property type="match status" value="1"/>
</dbReference>
<keyword evidence="1" id="KW-0456">Lyase</keyword>
<dbReference type="GO" id="GO:0016829">
    <property type="term" value="F:lyase activity"/>
    <property type="evidence" value="ECO:0007669"/>
    <property type="project" value="UniProtKB-KW"/>
</dbReference>
<organism evidence="1 2">
    <name type="scientific">Escherichia coli</name>
    <dbReference type="NCBI Taxonomy" id="562"/>
    <lineage>
        <taxon>Bacteria</taxon>
        <taxon>Pseudomonadati</taxon>
        <taxon>Pseudomonadota</taxon>
        <taxon>Gammaproteobacteria</taxon>
        <taxon>Enterobacterales</taxon>
        <taxon>Enterobacteriaceae</taxon>
        <taxon>Escherichia</taxon>
    </lineage>
</organism>
<sequence length="38" mass="4364">MSRDAQGMVEEAKRLRDAIPGIVVKIPVIPKVWQQLKY</sequence>
<dbReference type="SUPFAM" id="SSF51569">
    <property type="entry name" value="Aldolase"/>
    <property type="match status" value="1"/>
</dbReference>
<dbReference type="Proteomes" id="UP000358010">
    <property type="component" value="Unassembled WGS sequence"/>
</dbReference>